<feature type="transmembrane region" description="Helical" evidence="21">
    <location>
        <begin position="225"/>
        <end position="245"/>
    </location>
</feature>
<dbReference type="AlphaFoldDB" id="A0A1G2HHV1"/>
<evidence type="ECO:0000256" key="21">
    <source>
        <dbReference type="SAM" id="Phobius"/>
    </source>
</evidence>
<evidence type="ECO:0000256" key="3">
    <source>
        <dbReference type="ARBA" id="ARBA00022475"/>
    </source>
</evidence>
<feature type="transmembrane region" description="Helical" evidence="21">
    <location>
        <begin position="311"/>
        <end position="333"/>
    </location>
</feature>
<evidence type="ECO:0000313" key="22">
    <source>
        <dbReference type="EMBL" id="OGZ62076.1"/>
    </source>
</evidence>
<sequence length="364" mass="39988">MPKKKTQIPDKILLWTVVALIIIGLIVLISASISESKKNFNNIYSYFLHQIIYGLGAGGILGYIMYRFPYKNLKKLALPSFLISLLLMLLVFVPGISITTRGAHRWLNLGFITVQPSEFIKLTFIIYLSAWLSTHIKEVGKKSSLIPFSALLGILTLLLILQPDLSTLGIIVATAVSMYFVAGARFKYLAIMGLATASALFLFIKTSPYRLNRVLTLLNPSSDPLGVGYQINQILIAVGSGRWFGTGLLQGEHKKFLPLAMNDSIYAVWAEETGFIGSIILIVLFLLLAGRGFKIATLIKDNFGKFIMTGIVVWFFFQASINVAAITGIFPLTGVTVPFISYGSSSMVITLMATGLMLQLSKNV</sequence>
<dbReference type="GO" id="GO:0005886">
    <property type="term" value="C:plasma membrane"/>
    <property type="evidence" value="ECO:0007669"/>
    <property type="project" value="UniProtKB-SubCell"/>
</dbReference>
<dbReference type="GO" id="GO:0008360">
    <property type="term" value="P:regulation of cell shape"/>
    <property type="evidence" value="ECO:0007669"/>
    <property type="project" value="UniProtKB-KW"/>
</dbReference>
<dbReference type="EC" id="2.4.99.28" evidence="19"/>
<dbReference type="Proteomes" id="UP000176770">
    <property type="component" value="Unassembled WGS sequence"/>
</dbReference>
<evidence type="ECO:0000313" key="23">
    <source>
        <dbReference type="Proteomes" id="UP000176770"/>
    </source>
</evidence>
<reference evidence="22 23" key="1">
    <citation type="journal article" date="2016" name="Nat. Commun.">
        <title>Thousands of microbial genomes shed light on interconnected biogeochemical processes in an aquifer system.</title>
        <authorList>
            <person name="Anantharaman K."/>
            <person name="Brown C.T."/>
            <person name="Hug L.A."/>
            <person name="Sharon I."/>
            <person name="Castelle C.J."/>
            <person name="Probst A.J."/>
            <person name="Thomas B.C."/>
            <person name="Singh A."/>
            <person name="Wilkins M.J."/>
            <person name="Karaoz U."/>
            <person name="Brodie E.L."/>
            <person name="Williams K.H."/>
            <person name="Hubbard S.S."/>
            <person name="Banfield J.F."/>
        </authorList>
    </citation>
    <scope>NUCLEOTIDE SEQUENCE [LARGE SCALE GENOMIC DNA]</scope>
</reference>
<feature type="transmembrane region" description="Helical" evidence="21">
    <location>
        <begin position="76"/>
        <end position="99"/>
    </location>
</feature>
<dbReference type="EMBL" id="MHOK01000009">
    <property type="protein sequence ID" value="OGZ62076.1"/>
    <property type="molecule type" value="Genomic_DNA"/>
</dbReference>
<keyword evidence="10 21" id="KW-1133">Transmembrane helix</keyword>
<dbReference type="InterPro" id="IPR001182">
    <property type="entry name" value="FtsW/RodA"/>
</dbReference>
<comment type="subcellular location">
    <subcellularLocation>
        <location evidence="1">Cell membrane</location>
        <topology evidence="1">Multi-pass membrane protein</topology>
    </subcellularLocation>
</comment>
<evidence type="ECO:0000256" key="14">
    <source>
        <dbReference type="ARBA" id="ARBA00032370"/>
    </source>
</evidence>
<protein>
    <recommendedName>
        <fullName evidence="17">Probable peptidoglycan glycosyltransferase FtsW</fullName>
        <ecNumber evidence="19">2.4.99.28</ecNumber>
    </recommendedName>
    <alternativeName>
        <fullName evidence="18">Cell division protein FtsW</fullName>
    </alternativeName>
    <alternativeName>
        <fullName evidence="15">Cell wall polymerase</fullName>
    </alternativeName>
    <alternativeName>
        <fullName evidence="14">Peptidoglycan polymerase</fullName>
    </alternativeName>
</protein>
<dbReference type="InterPro" id="IPR013437">
    <property type="entry name" value="FtsW"/>
</dbReference>
<accession>A0A1G2HHV1</accession>
<keyword evidence="9" id="KW-0573">Peptidoglycan synthesis</keyword>
<feature type="transmembrane region" description="Helical" evidence="21">
    <location>
        <begin position="339"/>
        <end position="358"/>
    </location>
</feature>
<evidence type="ECO:0000256" key="11">
    <source>
        <dbReference type="ARBA" id="ARBA00023136"/>
    </source>
</evidence>
<dbReference type="PANTHER" id="PTHR30474:SF2">
    <property type="entry name" value="PEPTIDOGLYCAN GLYCOSYLTRANSFERASE FTSW-RELATED"/>
    <property type="match status" value="1"/>
</dbReference>
<comment type="caution">
    <text evidence="22">The sequence shown here is derived from an EMBL/GenBank/DDBJ whole genome shotgun (WGS) entry which is preliminary data.</text>
</comment>
<evidence type="ECO:0000256" key="16">
    <source>
        <dbReference type="ARBA" id="ARBA00038053"/>
    </source>
</evidence>
<dbReference type="GO" id="GO:0032153">
    <property type="term" value="C:cell division site"/>
    <property type="evidence" value="ECO:0007669"/>
    <property type="project" value="TreeGrafter"/>
</dbReference>
<evidence type="ECO:0000256" key="17">
    <source>
        <dbReference type="ARBA" id="ARBA00041185"/>
    </source>
</evidence>
<keyword evidence="7 21" id="KW-0812">Transmembrane</keyword>
<evidence type="ECO:0000256" key="13">
    <source>
        <dbReference type="ARBA" id="ARBA00023316"/>
    </source>
</evidence>
<evidence type="ECO:0000256" key="4">
    <source>
        <dbReference type="ARBA" id="ARBA00022618"/>
    </source>
</evidence>
<dbReference type="Pfam" id="PF01098">
    <property type="entry name" value="FTSW_RODA_SPOVE"/>
    <property type="match status" value="1"/>
</dbReference>
<feature type="transmembrane region" description="Helical" evidence="21">
    <location>
        <begin position="186"/>
        <end position="204"/>
    </location>
</feature>
<evidence type="ECO:0000256" key="18">
    <source>
        <dbReference type="ARBA" id="ARBA00041418"/>
    </source>
</evidence>
<gene>
    <name evidence="22" type="ORF">A3F94_02490</name>
</gene>
<dbReference type="GO" id="GO:0071555">
    <property type="term" value="P:cell wall organization"/>
    <property type="evidence" value="ECO:0007669"/>
    <property type="project" value="UniProtKB-KW"/>
</dbReference>
<keyword evidence="6" id="KW-0808">Transferase</keyword>
<keyword evidence="5" id="KW-0328">Glycosyltransferase</keyword>
<keyword evidence="11 21" id="KW-0472">Membrane</keyword>
<keyword evidence="4 22" id="KW-0132">Cell division</keyword>
<evidence type="ECO:0000256" key="12">
    <source>
        <dbReference type="ARBA" id="ARBA00023306"/>
    </source>
</evidence>
<comment type="catalytic activity">
    <reaction evidence="20">
        <text>[GlcNAc-(1-&gt;4)-Mur2Ac(oyl-L-Ala-gamma-D-Glu-L-Lys-D-Ala-D-Ala)](n)-di-trans,octa-cis-undecaprenyl diphosphate + beta-D-GlcNAc-(1-&gt;4)-Mur2Ac(oyl-L-Ala-gamma-D-Glu-L-Lys-D-Ala-D-Ala)-di-trans,octa-cis-undecaprenyl diphosphate = [GlcNAc-(1-&gt;4)-Mur2Ac(oyl-L-Ala-gamma-D-Glu-L-Lys-D-Ala-D-Ala)](n+1)-di-trans,octa-cis-undecaprenyl diphosphate + di-trans,octa-cis-undecaprenyl diphosphate + H(+)</text>
        <dbReference type="Rhea" id="RHEA:23708"/>
        <dbReference type="Rhea" id="RHEA-COMP:9602"/>
        <dbReference type="Rhea" id="RHEA-COMP:9603"/>
        <dbReference type="ChEBI" id="CHEBI:15378"/>
        <dbReference type="ChEBI" id="CHEBI:58405"/>
        <dbReference type="ChEBI" id="CHEBI:60033"/>
        <dbReference type="ChEBI" id="CHEBI:78435"/>
        <dbReference type="EC" id="2.4.99.28"/>
    </reaction>
</comment>
<evidence type="ECO:0000256" key="1">
    <source>
        <dbReference type="ARBA" id="ARBA00004651"/>
    </source>
</evidence>
<evidence type="ECO:0000256" key="8">
    <source>
        <dbReference type="ARBA" id="ARBA00022960"/>
    </source>
</evidence>
<evidence type="ECO:0000256" key="10">
    <source>
        <dbReference type="ARBA" id="ARBA00022989"/>
    </source>
</evidence>
<evidence type="ECO:0000256" key="20">
    <source>
        <dbReference type="ARBA" id="ARBA00049902"/>
    </source>
</evidence>
<dbReference type="GO" id="GO:0008955">
    <property type="term" value="F:peptidoglycan glycosyltransferase activity"/>
    <property type="evidence" value="ECO:0007669"/>
    <property type="project" value="UniProtKB-EC"/>
</dbReference>
<dbReference type="GO" id="GO:0009252">
    <property type="term" value="P:peptidoglycan biosynthetic process"/>
    <property type="evidence" value="ECO:0007669"/>
    <property type="project" value="UniProtKB-KW"/>
</dbReference>
<dbReference type="GO" id="GO:0051301">
    <property type="term" value="P:cell division"/>
    <property type="evidence" value="ECO:0007669"/>
    <property type="project" value="UniProtKB-KW"/>
</dbReference>
<evidence type="ECO:0000256" key="5">
    <source>
        <dbReference type="ARBA" id="ARBA00022676"/>
    </source>
</evidence>
<dbReference type="NCBIfam" id="TIGR02614">
    <property type="entry name" value="ftsW"/>
    <property type="match status" value="1"/>
</dbReference>
<comment type="similarity">
    <text evidence="16">Belongs to the SEDS family. FtsW subfamily.</text>
</comment>
<comment type="pathway">
    <text evidence="2">Cell wall biogenesis; peptidoglycan biosynthesis.</text>
</comment>
<keyword evidence="13" id="KW-0961">Cell wall biogenesis/degradation</keyword>
<feature type="transmembrane region" description="Helical" evidence="21">
    <location>
        <begin position="12"/>
        <end position="31"/>
    </location>
</feature>
<feature type="transmembrane region" description="Helical" evidence="21">
    <location>
        <begin position="148"/>
        <end position="180"/>
    </location>
</feature>
<evidence type="ECO:0000256" key="9">
    <source>
        <dbReference type="ARBA" id="ARBA00022984"/>
    </source>
</evidence>
<dbReference type="STRING" id="1802165.A3F94_02490"/>
<evidence type="ECO:0000256" key="2">
    <source>
        <dbReference type="ARBA" id="ARBA00004752"/>
    </source>
</evidence>
<proteinExistence type="inferred from homology"/>
<keyword evidence="12" id="KW-0131">Cell cycle</keyword>
<evidence type="ECO:0000256" key="15">
    <source>
        <dbReference type="ARBA" id="ARBA00033270"/>
    </source>
</evidence>
<name>A0A1G2HHV1_9BACT</name>
<dbReference type="GO" id="GO:0015648">
    <property type="term" value="F:lipid-linked peptidoglycan transporter activity"/>
    <property type="evidence" value="ECO:0007669"/>
    <property type="project" value="TreeGrafter"/>
</dbReference>
<feature type="transmembrane region" description="Helical" evidence="21">
    <location>
        <begin position="119"/>
        <end position="136"/>
    </location>
</feature>
<evidence type="ECO:0000256" key="19">
    <source>
        <dbReference type="ARBA" id="ARBA00044770"/>
    </source>
</evidence>
<dbReference type="PANTHER" id="PTHR30474">
    <property type="entry name" value="CELL CYCLE PROTEIN"/>
    <property type="match status" value="1"/>
</dbReference>
<keyword evidence="3" id="KW-1003">Cell membrane</keyword>
<evidence type="ECO:0000256" key="6">
    <source>
        <dbReference type="ARBA" id="ARBA00022679"/>
    </source>
</evidence>
<feature type="transmembrane region" description="Helical" evidence="21">
    <location>
        <begin position="265"/>
        <end position="290"/>
    </location>
</feature>
<evidence type="ECO:0000256" key="7">
    <source>
        <dbReference type="ARBA" id="ARBA00022692"/>
    </source>
</evidence>
<organism evidence="22 23">
    <name type="scientific">Candidatus Spechtbacteria bacterium RIFCSPLOWO2_12_FULL_38_22</name>
    <dbReference type="NCBI Taxonomy" id="1802165"/>
    <lineage>
        <taxon>Bacteria</taxon>
        <taxon>Candidatus Spechtiibacteriota</taxon>
    </lineage>
</organism>
<keyword evidence="8" id="KW-0133">Cell shape</keyword>
<feature type="transmembrane region" description="Helical" evidence="21">
    <location>
        <begin position="43"/>
        <end position="64"/>
    </location>
</feature>